<evidence type="ECO:0000313" key="5">
    <source>
        <dbReference type="EMBL" id="ORE88337.1"/>
    </source>
</evidence>
<dbReference type="RefSeq" id="WP_206044747.1">
    <property type="nucleotide sequence ID" value="NZ_AQQV01000001.1"/>
</dbReference>
<dbReference type="InterPro" id="IPR017924">
    <property type="entry name" value="RNA-binding_YhbY"/>
</dbReference>
<dbReference type="InterPro" id="IPR001890">
    <property type="entry name" value="RNA-binding_CRM"/>
</dbReference>
<proteinExistence type="predicted"/>
<evidence type="ECO:0000256" key="3">
    <source>
        <dbReference type="SAM" id="MobiDB-lite"/>
    </source>
</evidence>
<reference evidence="5 6" key="1">
    <citation type="submission" date="2013-04" db="EMBL/GenBank/DDBJ databases">
        <title>Oceanococcus atlanticus 22II-S10r2 Genome Sequencing.</title>
        <authorList>
            <person name="Lai Q."/>
            <person name="Li G."/>
            <person name="Shao Z."/>
        </authorList>
    </citation>
    <scope>NUCLEOTIDE SEQUENCE [LARGE SCALE GENOMIC DNA]</scope>
    <source>
        <strain evidence="5 6">22II-S10r2</strain>
    </source>
</reference>
<evidence type="ECO:0000256" key="1">
    <source>
        <dbReference type="ARBA" id="ARBA00022884"/>
    </source>
</evidence>
<gene>
    <name evidence="5" type="ORF">ATO7_00640</name>
</gene>
<sequence>MSLTSAQKRELKARAHSLSAIIQTGGKGVTEAIIAETDQAIEHHELIKVRLAGAERDERAEMAVELAAAVKAEIVSTIGAVVILYRPSKTLQRKAERAAQATAAQARAKKNPPRTRR</sequence>
<evidence type="ECO:0000313" key="6">
    <source>
        <dbReference type="Proteomes" id="UP000192342"/>
    </source>
</evidence>
<dbReference type="NCBIfam" id="TIGR00253">
    <property type="entry name" value="RNA_bind_YhbY"/>
    <property type="match status" value="1"/>
</dbReference>
<feature type="domain" description="CRM" evidence="4">
    <location>
        <begin position="1"/>
        <end position="97"/>
    </location>
</feature>
<dbReference type="InterPro" id="IPR051925">
    <property type="entry name" value="RNA-binding_domain"/>
</dbReference>
<name>A0A1Y1SFA8_9GAMM</name>
<keyword evidence="6" id="KW-1185">Reference proteome</keyword>
<evidence type="ECO:0000259" key="4">
    <source>
        <dbReference type="PROSITE" id="PS51295"/>
    </source>
</evidence>
<dbReference type="SUPFAM" id="SSF75471">
    <property type="entry name" value="YhbY-like"/>
    <property type="match status" value="1"/>
</dbReference>
<dbReference type="AlphaFoldDB" id="A0A1Y1SFA8"/>
<dbReference type="Proteomes" id="UP000192342">
    <property type="component" value="Unassembled WGS sequence"/>
</dbReference>
<dbReference type="PANTHER" id="PTHR40065">
    <property type="entry name" value="RNA-BINDING PROTEIN YHBY"/>
    <property type="match status" value="1"/>
</dbReference>
<protein>
    <recommendedName>
        <fullName evidence="4">CRM domain-containing protein</fullName>
    </recommendedName>
</protein>
<dbReference type="SMART" id="SM01103">
    <property type="entry name" value="CRS1_YhbY"/>
    <property type="match status" value="1"/>
</dbReference>
<organism evidence="5 6">
    <name type="scientific">Oceanococcus atlanticus</name>
    <dbReference type="NCBI Taxonomy" id="1317117"/>
    <lineage>
        <taxon>Bacteria</taxon>
        <taxon>Pseudomonadati</taxon>
        <taxon>Pseudomonadota</taxon>
        <taxon>Gammaproteobacteria</taxon>
        <taxon>Chromatiales</taxon>
        <taxon>Oceanococcaceae</taxon>
        <taxon>Oceanococcus</taxon>
    </lineage>
</organism>
<feature type="region of interest" description="Disordered" evidence="3">
    <location>
        <begin position="95"/>
        <end position="117"/>
    </location>
</feature>
<evidence type="ECO:0000256" key="2">
    <source>
        <dbReference type="PROSITE-ProRule" id="PRU00626"/>
    </source>
</evidence>
<keyword evidence="1 2" id="KW-0694">RNA-binding</keyword>
<dbReference type="PANTHER" id="PTHR40065:SF3">
    <property type="entry name" value="RNA-BINDING PROTEIN YHBY"/>
    <property type="match status" value="1"/>
</dbReference>
<dbReference type="Gene3D" id="3.30.110.60">
    <property type="entry name" value="YhbY-like"/>
    <property type="match status" value="1"/>
</dbReference>
<comment type="caution">
    <text evidence="5">The sequence shown here is derived from an EMBL/GenBank/DDBJ whole genome shotgun (WGS) entry which is preliminary data.</text>
</comment>
<dbReference type="STRING" id="1317117.ATO7_00640"/>
<dbReference type="Pfam" id="PF01985">
    <property type="entry name" value="CRS1_YhbY"/>
    <property type="match status" value="1"/>
</dbReference>
<dbReference type="PROSITE" id="PS51295">
    <property type="entry name" value="CRM"/>
    <property type="match status" value="1"/>
</dbReference>
<dbReference type="GO" id="GO:0003723">
    <property type="term" value="F:RNA binding"/>
    <property type="evidence" value="ECO:0007669"/>
    <property type="project" value="UniProtKB-UniRule"/>
</dbReference>
<dbReference type="EMBL" id="AQQV01000001">
    <property type="protein sequence ID" value="ORE88337.1"/>
    <property type="molecule type" value="Genomic_DNA"/>
</dbReference>
<feature type="compositionally biased region" description="Basic residues" evidence="3">
    <location>
        <begin position="107"/>
        <end position="117"/>
    </location>
</feature>
<dbReference type="InterPro" id="IPR035920">
    <property type="entry name" value="YhbY-like_sf"/>
</dbReference>
<accession>A0A1Y1SFA8</accession>